<evidence type="ECO:0000313" key="6">
    <source>
        <dbReference type="EMBL" id="KAK0515677.1"/>
    </source>
</evidence>
<dbReference type="Pfam" id="PF00753">
    <property type="entry name" value="Lactamase_B"/>
    <property type="match status" value="1"/>
</dbReference>
<organism evidence="6 7">
    <name type="scientific">Cladonia borealis</name>
    <dbReference type="NCBI Taxonomy" id="184061"/>
    <lineage>
        <taxon>Eukaryota</taxon>
        <taxon>Fungi</taxon>
        <taxon>Dikarya</taxon>
        <taxon>Ascomycota</taxon>
        <taxon>Pezizomycotina</taxon>
        <taxon>Lecanoromycetes</taxon>
        <taxon>OSLEUM clade</taxon>
        <taxon>Lecanoromycetidae</taxon>
        <taxon>Lecanorales</taxon>
        <taxon>Lecanorineae</taxon>
        <taxon>Cladoniaceae</taxon>
        <taxon>Cladonia</taxon>
    </lineage>
</organism>
<keyword evidence="4" id="KW-0862">Zinc</keyword>
<evidence type="ECO:0000256" key="2">
    <source>
        <dbReference type="ARBA" id="ARBA00022723"/>
    </source>
</evidence>
<evidence type="ECO:0000256" key="1">
    <source>
        <dbReference type="ARBA" id="ARBA00007749"/>
    </source>
</evidence>
<dbReference type="SUPFAM" id="SSF56281">
    <property type="entry name" value="Metallo-hydrolase/oxidoreductase"/>
    <property type="match status" value="1"/>
</dbReference>
<evidence type="ECO:0000256" key="4">
    <source>
        <dbReference type="ARBA" id="ARBA00022833"/>
    </source>
</evidence>
<dbReference type="AlphaFoldDB" id="A0AA39R683"/>
<dbReference type="InterPro" id="IPR051013">
    <property type="entry name" value="MBL_superfamily_lactonases"/>
</dbReference>
<dbReference type="InterPro" id="IPR036866">
    <property type="entry name" value="RibonucZ/Hydroxyglut_hydro"/>
</dbReference>
<protein>
    <recommendedName>
        <fullName evidence="5">Metallo-beta-lactamase domain-containing protein</fullName>
    </recommendedName>
</protein>
<keyword evidence="2" id="KW-0479">Metal-binding</keyword>
<dbReference type="CDD" id="cd07730">
    <property type="entry name" value="metallo-hydrolase-like_MBL-fold"/>
    <property type="match status" value="1"/>
</dbReference>
<keyword evidence="3" id="KW-0378">Hydrolase</keyword>
<dbReference type="GO" id="GO:0046872">
    <property type="term" value="F:metal ion binding"/>
    <property type="evidence" value="ECO:0007669"/>
    <property type="project" value="UniProtKB-KW"/>
</dbReference>
<dbReference type="Proteomes" id="UP001166286">
    <property type="component" value="Unassembled WGS sequence"/>
</dbReference>
<dbReference type="PANTHER" id="PTHR42978">
    <property type="entry name" value="QUORUM-QUENCHING LACTONASE YTNP-RELATED-RELATED"/>
    <property type="match status" value="1"/>
</dbReference>
<evidence type="ECO:0000256" key="3">
    <source>
        <dbReference type="ARBA" id="ARBA00022801"/>
    </source>
</evidence>
<gene>
    <name evidence="6" type="ORF">JMJ35_001711</name>
</gene>
<evidence type="ECO:0000313" key="7">
    <source>
        <dbReference type="Proteomes" id="UP001166286"/>
    </source>
</evidence>
<dbReference type="EMBL" id="JAFEKC020000003">
    <property type="protein sequence ID" value="KAK0515677.1"/>
    <property type="molecule type" value="Genomic_DNA"/>
</dbReference>
<evidence type="ECO:0000259" key="5">
    <source>
        <dbReference type="SMART" id="SM00849"/>
    </source>
</evidence>
<dbReference type="PANTHER" id="PTHR42978:SF5">
    <property type="entry name" value="METALLO-BETA-LACTAMASE DOMAIN-CONTAINING PROTEIN"/>
    <property type="match status" value="1"/>
</dbReference>
<comment type="similarity">
    <text evidence="1">Belongs to the metallo-beta-lactamase superfamily.</text>
</comment>
<sequence length="365" mass="40891">MASRPDFKVLSSPYQSTVRVRIIDTTSYIENLPAAAFLTPEFPGLSKLSGPSFSFLIEHPSSRSLLFDLGVRRDWENLAPVTTRRIEATKCTVKVQKGVREQLEEHGVEVKSIEGIIWSHWHWDHTGDPNTFEKSTALIVGPGFRKNFTPGYPADKNGRILESDYEGRELKEIAFDQGLKIGRFDAFDYYGDGSFYLLDSPGHAIGHMCGLARVTSSPNSFILMGGDICHHVGQFRPSFKHPLPSMILPNPFDRQSMTACPGELFEHLLPNNDCTKPFYTVARAENGIKIAHDADAADASISKLQDADALDEVLVVISHDTSLLSVLDFFPKYADNFFEKGWAKDSKWLFLKDFVNAVKQQRTSD</sequence>
<name>A0AA39R683_9LECA</name>
<dbReference type="Gene3D" id="3.60.15.10">
    <property type="entry name" value="Ribonuclease Z/Hydroxyacylglutathione hydrolase-like"/>
    <property type="match status" value="1"/>
</dbReference>
<feature type="domain" description="Metallo-beta-lactamase" evidence="5">
    <location>
        <begin position="51"/>
        <end position="263"/>
    </location>
</feature>
<accession>A0AA39R683</accession>
<dbReference type="SMART" id="SM00849">
    <property type="entry name" value="Lactamase_B"/>
    <property type="match status" value="1"/>
</dbReference>
<reference evidence="6" key="1">
    <citation type="submission" date="2023-03" db="EMBL/GenBank/DDBJ databases">
        <title>Complete genome of Cladonia borealis.</title>
        <authorList>
            <person name="Park H."/>
        </authorList>
    </citation>
    <scope>NUCLEOTIDE SEQUENCE</scope>
    <source>
        <strain evidence="6">ANT050790</strain>
    </source>
</reference>
<proteinExistence type="inferred from homology"/>
<dbReference type="GO" id="GO:0016787">
    <property type="term" value="F:hydrolase activity"/>
    <property type="evidence" value="ECO:0007669"/>
    <property type="project" value="UniProtKB-KW"/>
</dbReference>
<comment type="caution">
    <text evidence="6">The sequence shown here is derived from an EMBL/GenBank/DDBJ whole genome shotgun (WGS) entry which is preliminary data.</text>
</comment>
<dbReference type="InterPro" id="IPR001279">
    <property type="entry name" value="Metallo-B-lactamas"/>
</dbReference>
<keyword evidence="7" id="KW-1185">Reference proteome</keyword>